<evidence type="ECO:0000313" key="4">
    <source>
        <dbReference type="Proteomes" id="UP000051500"/>
    </source>
</evidence>
<name>A0A0R2KN34_9LACO</name>
<dbReference type="PANTHER" id="PTHR40066">
    <property type="entry name" value="UPF0473 PROTEIN CBO2561/CLC_2432"/>
    <property type="match status" value="1"/>
</dbReference>
<dbReference type="Proteomes" id="UP000051500">
    <property type="component" value="Unassembled WGS sequence"/>
</dbReference>
<comment type="similarity">
    <text evidence="1 2">Belongs to the UPF0473 family.</text>
</comment>
<dbReference type="PANTHER" id="PTHR40066:SF1">
    <property type="entry name" value="UPF0473 PROTEIN CBO2561_CLC_2432"/>
    <property type="match status" value="1"/>
</dbReference>
<dbReference type="eggNOG" id="COG3906">
    <property type="taxonomic scope" value="Bacteria"/>
</dbReference>
<dbReference type="PATRIC" id="fig|1122146.4.peg.1038"/>
<dbReference type="InterPro" id="IPR009711">
    <property type="entry name" value="UPF0473"/>
</dbReference>
<dbReference type="HAMAP" id="MF_01448">
    <property type="entry name" value="UPF0473"/>
    <property type="match status" value="1"/>
</dbReference>
<evidence type="ECO:0000256" key="2">
    <source>
        <dbReference type="HAMAP-Rule" id="MF_01448"/>
    </source>
</evidence>
<organism evidence="3 4">
    <name type="scientific">Ligilactobacillus ceti DSM 22408</name>
    <dbReference type="NCBI Taxonomy" id="1122146"/>
    <lineage>
        <taxon>Bacteria</taxon>
        <taxon>Bacillati</taxon>
        <taxon>Bacillota</taxon>
        <taxon>Bacilli</taxon>
        <taxon>Lactobacillales</taxon>
        <taxon>Lactobacillaceae</taxon>
        <taxon>Ligilactobacillus</taxon>
    </lineage>
</organism>
<dbReference type="NCBIfam" id="NF010217">
    <property type="entry name" value="PRK13678.1-4"/>
    <property type="match status" value="1"/>
</dbReference>
<dbReference type="EMBL" id="JQBZ01000025">
    <property type="protein sequence ID" value="KRN89030.1"/>
    <property type="molecule type" value="Genomic_DNA"/>
</dbReference>
<dbReference type="OrthoDB" id="2086132at2"/>
<comment type="caution">
    <text evidence="3">The sequence shown here is derived from an EMBL/GenBank/DDBJ whole genome shotgun (WGS) entry which is preliminary data.</text>
</comment>
<accession>A0A0R2KN34</accession>
<gene>
    <name evidence="3" type="ORF">IV53_GL001003</name>
</gene>
<reference evidence="3 4" key="1">
    <citation type="journal article" date="2015" name="Genome Announc.">
        <title>Expanding the biotechnology potential of lactobacilli through comparative genomics of 213 strains and associated genera.</title>
        <authorList>
            <person name="Sun Z."/>
            <person name="Harris H.M."/>
            <person name="McCann A."/>
            <person name="Guo C."/>
            <person name="Argimon S."/>
            <person name="Zhang W."/>
            <person name="Yang X."/>
            <person name="Jeffery I.B."/>
            <person name="Cooney J.C."/>
            <person name="Kagawa T.F."/>
            <person name="Liu W."/>
            <person name="Song Y."/>
            <person name="Salvetti E."/>
            <person name="Wrobel A."/>
            <person name="Rasinkangas P."/>
            <person name="Parkhill J."/>
            <person name="Rea M.C."/>
            <person name="O'Sullivan O."/>
            <person name="Ritari J."/>
            <person name="Douillard F.P."/>
            <person name="Paul Ross R."/>
            <person name="Yang R."/>
            <person name="Briner A.E."/>
            <person name="Felis G.E."/>
            <person name="de Vos W.M."/>
            <person name="Barrangou R."/>
            <person name="Klaenhammer T.R."/>
            <person name="Caufield P.W."/>
            <person name="Cui Y."/>
            <person name="Zhang H."/>
            <person name="O'Toole P.W."/>
        </authorList>
    </citation>
    <scope>NUCLEOTIDE SEQUENCE [LARGE SCALE GENOMIC DNA]</scope>
    <source>
        <strain evidence="3 4">DSM 22408</strain>
    </source>
</reference>
<proteinExistence type="inferred from homology"/>
<evidence type="ECO:0000256" key="1">
    <source>
        <dbReference type="ARBA" id="ARBA00008439"/>
    </source>
</evidence>
<dbReference type="RefSeq" id="WP_027107431.1">
    <property type="nucleotide sequence ID" value="NZ_JQBZ01000025.1"/>
</dbReference>
<protein>
    <recommendedName>
        <fullName evidence="2">UPF0473 protein IV53_GL001003</fullName>
    </recommendedName>
</protein>
<dbReference type="AlphaFoldDB" id="A0A0R2KN34"/>
<dbReference type="Pfam" id="PF06949">
    <property type="entry name" value="DUF1292"/>
    <property type="match status" value="1"/>
</dbReference>
<sequence>MENIERNENDLITLTDENGTETLYQVLFTFQPDESDKAYILLVDAGAEAGDQVDVQAFSFDPESSETGEGTLYPIEDEAEWAMVEDVLDTFLNDPNMQ</sequence>
<keyword evidence="4" id="KW-1185">Reference proteome</keyword>
<dbReference type="STRING" id="1122146.IV53_GL001003"/>
<evidence type="ECO:0000313" key="3">
    <source>
        <dbReference type="EMBL" id="KRN89030.1"/>
    </source>
</evidence>